<evidence type="ECO:0000256" key="13">
    <source>
        <dbReference type="PIRSR" id="PIRSR602481-2"/>
    </source>
</evidence>
<feature type="binding site" evidence="12">
    <location>
        <position position="121"/>
    </location>
    <ligand>
        <name>Zn(2+)</name>
        <dbReference type="ChEBI" id="CHEBI:29105"/>
    </ligand>
</feature>
<keyword evidence="10" id="KW-0238">DNA-binding</keyword>
<name>A0A7I9VL63_9BACT</name>
<comment type="cofactor">
    <cofactor evidence="13">
        <name>Mn(2+)</name>
        <dbReference type="ChEBI" id="CHEBI:29035"/>
    </cofactor>
    <cofactor evidence="13">
        <name>Fe(2+)</name>
        <dbReference type="ChEBI" id="CHEBI:29033"/>
    </cofactor>
    <text evidence="13">Binds 1 Mn(2+) or Fe(2+) ion per subunit.</text>
</comment>
<comment type="similarity">
    <text evidence="2">Belongs to the Fur family.</text>
</comment>
<keyword evidence="5" id="KW-0963">Cytoplasm</keyword>
<dbReference type="InterPro" id="IPR002481">
    <property type="entry name" value="FUR"/>
</dbReference>
<dbReference type="AlphaFoldDB" id="A0A7I9VL63"/>
<keyword evidence="13" id="KW-0408">Iron</keyword>
<dbReference type="Pfam" id="PF01475">
    <property type="entry name" value="FUR"/>
    <property type="match status" value="1"/>
</dbReference>
<comment type="subcellular location">
    <subcellularLocation>
        <location evidence="1">Cytoplasm</location>
    </subcellularLocation>
</comment>
<keyword evidence="15" id="KW-1185">Reference proteome</keyword>
<keyword evidence="8 12" id="KW-0862">Zinc</keyword>
<evidence type="ECO:0000256" key="7">
    <source>
        <dbReference type="ARBA" id="ARBA00022723"/>
    </source>
</evidence>
<dbReference type="GO" id="GO:0000976">
    <property type="term" value="F:transcription cis-regulatory region binding"/>
    <property type="evidence" value="ECO:0007669"/>
    <property type="project" value="TreeGrafter"/>
</dbReference>
<feature type="binding site" evidence="12">
    <location>
        <position position="118"/>
    </location>
    <ligand>
        <name>Zn(2+)</name>
        <dbReference type="ChEBI" id="CHEBI:29105"/>
    </ligand>
</feature>
<dbReference type="InterPro" id="IPR043135">
    <property type="entry name" value="Fur_C"/>
</dbReference>
<dbReference type="PANTHER" id="PTHR33202:SF2">
    <property type="entry name" value="FERRIC UPTAKE REGULATION PROTEIN"/>
    <property type="match status" value="1"/>
</dbReference>
<evidence type="ECO:0000256" key="12">
    <source>
        <dbReference type="PIRSR" id="PIRSR602481-1"/>
    </source>
</evidence>
<evidence type="ECO:0000256" key="6">
    <source>
        <dbReference type="ARBA" id="ARBA00022491"/>
    </source>
</evidence>
<dbReference type="RefSeq" id="WP_176064211.1">
    <property type="nucleotide sequence ID" value="NZ_BJTG01000003.1"/>
</dbReference>
<keyword evidence="11" id="KW-0804">Transcription</keyword>
<evidence type="ECO:0000256" key="4">
    <source>
        <dbReference type="ARBA" id="ARBA00020910"/>
    </source>
</evidence>
<dbReference type="SUPFAM" id="SSF46785">
    <property type="entry name" value="Winged helix' DNA-binding domain"/>
    <property type="match status" value="1"/>
</dbReference>
<feature type="binding site" evidence="13">
    <location>
        <position position="114"/>
    </location>
    <ligand>
        <name>Fe cation</name>
        <dbReference type="ChEBI" id="CHEBI:24875"/>
    </ligand>
</feature>
<keyword evidence="7 12" id="KW-0479">Metal-binding</keyword>
<keyword evidence="9" id="KW-0805">Transcription regulation</keyword>
<evidence type="ECO:0000313" key="14">
    <source>
        <dbReference type="EMBL" id="GEJ56727.1"/>
    </source>
</evidence>
<dbReference type="InterPro" id="IPR036390">
    <property type="entry name" value="WH_DNA-bd_sf"/>
</dbReference>
<dbReference type="Gene3D" id="3.30.1490.190">
    <property type="match status" value="1"/>
</dbReference>
<sequence>MSLSLDKNGAAPADASGQEPLLAAALGRFEGLLAARGLRLTAARRAIVEAVLRRAGHFTVEALVADLRSRGLAASKATVYRALPLLTEAGILASAVLTADERTYERAVGREHHDHLVCQGCGKVVEFEYEAIEVLQRELAARYGFTLEGHLHQLFGRCADCRKGDTK</sequence>
<evidence type="ECO:0000256" key="8">
    <source>
        <dbReference type="ARBA" id="ARBA00022833"/>
    </source>
</evidence>
<dbReference type="CDD" id="cd07153">
    <property type="entry name" value="Fur_like"/>
    <property type="match status" value="1"/>
</dbReference>
<dbReference type="GO" id="GO:0003700">
    <property type="term" value="F:DNA-binding transcription factor activity"/>
    <property type="evidence" value="ECO:0007669"/>
    <property type="project" value="InterPro"/>
</dbReference>
<protein>
    <recommendedName>
        <fullName evidence="4">Ferric uptake regulation protein</fullName>
    </recommendedName>
</protein>
<feature type="binding site" evidence="13">
    <location>
        <position position="112"/>
    </location>
    <ligand>
        <name>Fe cation</name>
        <dbReference type="ChEBI" id="CHEBI:24875"/>
    </ligand>
</feature>
<dbReference type="GO" id="GO:0005829">
    <property type="term" value="C:cytosol"/>
    <property type="evidence" value="ECO:0007669"/>
    <property type="project" value="TreeGrafter"/>
</dbReference>
<dbReference type="PANTHER" id="PTHR33202">
    <property type="entry name" value="ZINC UPTAKE REGULATION PROTEIN"/>
    <property type="match status" value="1"/>
</dbReference>
<dbReference type="Gene3D" id="1.10.10.10">
    <property type="entry name" value="Winged helix-like DNA-binding domain superfamily/Winged helix DNA-binding domain"/>
    <property type="match status" value="1"/>
</dbReference>
<evidence type="ECO:0000256" key="5">
    <source>
        <dbReference type="ARBA" id="ARBA00022490"/>
    </source>
</evidence>
<evidence type="ECO:0000256" key="3">
    <source>
        <dbReference type="ARBA" id="ARBA00011738"/>
    </source>
</evidence>
<feature type="binding site" evidence="12">
    <location>
        <position position="158"/>
    </location>
    <ligand>
        <name>Zn(2+)</name>
        <dbReference type="ChEBI" id="CHEBI:29105"/>
    </ligand>
</feature>
<feature type="binding site" evidence="13">
    <location>
        <position position="133"/>
    </location>
    <ligand>
        <name>Fe cation</name>
        <dbReference type="ChEBI" id="CHEBI:24875"/>
    </ligand>
</feature>
<dbReference type="InterPro" id="IPR036388">
    <property type="entry name" value="WH-like_DNA-bd_sf"/>
</dbReference>
<proteinExistence type="inferred from homology"/>
<dbReference type="Proteomes" id="UP000503640">
    <property type="component" value="Unassembled WGS sequence"/>
</dbReference>
<comment type="subunit">
    <text evidence="3">Homodimer.</text>
</comment>
<gene>
    <name evidence="14" type="primary">fur_1</name>
    <name evidence="14" type="ORF">AMYX_14680</name>
</gene>
<accession>A0A7I9VL63</accession>
<dbReference type="EMBL" id="BJTG01000003">
    <property type="protein sequence ID" value="GEJ56727.1"/>
    <property type="molecule type" value="Genomic_DNA"/>
</dbReference>
<evidence type="ECO:0000256" key="2">
    <source>
        <dbReference type="ARBA" id="ARBA00007957"/>
    </source>
</evidence>
<comment type="cofactor">
    <cofactor evidence="12">
        <name>Zn(2+)</name>
        <dbReference type="ChEBI" id="CHEBI:29105"/>
    </cofactor>
    <text evidence="12">Binds 1 zinc ion per subunit.</text>
</comment>
<feature type="binding site" evidence="12">
    <location>
        <position position="161"/>
    </location>
    <ligand>
        <name>Zn(2+)</name>
        <dbReference type="ChEBI" id="CHEBI:29105"/>
    </ligand>
</feature>
<evidence type="ECO:0000256" key="1">
    <source>
        <dbReference type="ARBA" id="ARBA00004496"/>
    </source>
</evidence>
<comment type="caution">
    <text evidence="14">The sequence shown here is derived from an EMBL/GenBank/DDBJ whole genome shotgun (WGS) entry which is preliminary data.</text>
</comment>
<dbReference type="GO" id="GO:0045892">
    <property type="term" value="P:negative regulation of DNA-templated transcription"/>
    <property type="evidence" value="ECO:0007669"/>
    <property type="project" value="TreeGrafter"/>
</dbReference>
<evidence type="ECO:0000256" key="9">
    <source>
        <dbReference type="ARBA" id="ARBA00023015"/>
    </source>
</evidence>
<keyword evidence="6" id="KW-0678">Repressor</keyword>
<dbReference type="GO" id="GO:0008270">
    <property type="term" value="F:zinc ion binding"/>
    <property type="evidence" value="ECO:0007669"/>
    <property type="project" value="TreeGrafter"/>
</dbReference>
<reference evidence="15" key="1">
    <citation type="journal article" date="2020" name="Appl. Environ. Microbiol.">
        <title>Diazotrophic Anaeromyxobacter Isolates from Soils.</title>
        <authorList>
            <person name="Masuda Y."/>
            <person name="Yamanaka H."/>
            <person name="Xu Z.X."/>
            <person name="Shiratori Y."/>
            <person name="Aono T."/>
            <person name="Amachi S."/>
            <person name="Senoo K."/>
            <person name="Itoh H."/>
        </authorList>
    </citation>
    <scope>NUCLEOTIDE SEQUENCE [LARGE SCALE GENOMIC DNA]</scope>
    <source>
        <strain evidence="15">R267</strain>
    </source>
</reference>
<feature type="binding site" evidence="13">
    <location>
        <position position="150"/>
    </location>
    <ligand>
        <name>Fe cation</name>
        <dbReference type="ChEBI" id="CHEBI:24875"/>
    </ligand>
</feature>
<dbReference type="GO" id="GO:1900376">
    <property type="term" value="P:regulation of secondary metabolite biosynthetic process"/>
    <property type="evidence" value="ECO:0007669"/>
    <property type="project" value="TreeGrafter"/>
</dbReference>
<evidence type="ECO:0000313" key="15">
    <source>
        <dbReference type="Proteomes" id="UP000503640"/>
    </source>
</evidence>
<organism evidence="14 15">
    <name type="scientific">Anaeromyxobacter diazotrophicus</name>
    <dbReference type="NCBI Taxonomy" id="2590199"/>
    <lineage>
        <taxon>Bacteria</taxon>
        <taxon>Pseudomonadati</taxon>
        <taxon>Myxococcota</taxon>
        <taxon>Myxococcia</taxon>
        <taxon>Myxococcales</taxon>
        <taxon>Cystobacterineae</taxon>
        <taxon>Anaeromyxobacteraceae</taxon>
        <taxon>Anaeromyxobacter</taxon>
    </lineage>
</organism>
<evidence type="ECO:0000256" key="11">
    <source>
        <dbReference type="ARBA" id="ARBA00023163"/>
    </source>
</evidence>
<evidence type="ECO:0000256" key="10">
    <source>
        <dbReference type="ARBA" id="ARBA00023125"/>
    </source>
</evidence>